<evidence type="ECO:0000313" key="3">
    <source>
        <dbReference type="EMBL" id="OGI63661.1"/>
    </source>
</evidence>
<dbReference type="Pfam" id="PF01206">
    <property type="entry name" value="TusA"/>
    <property type="match status" value="1"/>
</dbReference>
<dbReference type="PANTHER" id="PTHR33279:SF6">
    <property type="entry name" value="SULFUR CARRIER PROTEIN YEDF-RELATED"/>
    <property type="match status" value="1"/>
</dbReference>
<organism evidence="3 4">
    <name type="scientific">Candidatus Muproteobacteria bacterium RBG_16_60_9</name>
    <dbReference type="NCBI Taxonomy" id="1817755"/>
    <lineage>
        <taxon>Bacteria</taxon>
        <taxon>Pseudomonadati</taxon>
        <taxon>Pseudomonadota</taxon>
        <taxon>Candidatus Muproteobacteria</taxon>
    </lineage>
</organism>
<dbReference type="Gene3D" id="3.30.110.40">
    <property type="entry name" value="TusA-like domain"/>
    <property type="match status" value="1"/>
</dbReference>
<dbReference type="SUPFAM" id="SSF64307">
    <property type="entry name" value="SirA-like"/>
    <property type="match status" value="1"/>
</dbReference>
<dbReference type="InterPro" id="IPR001455">
    <property type="entry name" value="TusA-like"/>
</dbReference>
<dbReference type="AlphaFoldDB" id="A0A1F6V1L6"/>
<dbReference type="InterPro" id="IPR036868">
    <property type="entry name" value="TusA-like_sf"/>
</dbReference>
<reference evidence="3 4" key="1">
    <citation type="journal article" date="2016" name="Nat. Commun.">
        <title>Thousands of microbial genomes shed light on interconnected biogeochemical processes in an aquifer system.</title>
        <authorList>
            <person name="Anantharaman K."/>
            <person name="Brown C.T."/>
            <person name="Hug L.A."/>
            <person name="Sharon I."/>
            <person name="Castelle C.J."/>
            <person name="Probst A.J."/>
            <person name="Thomas B.C."/>
            <person name="Singh A."/>
            <person name="Wilkins M.J."/>
            <person name="Karaoz U."/>
            <person name="Brodie E.L."/>
            <person name="Williams K.H."/>
            <person name="Hubbard S.S."/>
            <person name="Banfield J.F."/>
        </authorList>
    </citation>
    <scope>NUCLEOTIDE SEQUENCE [LARGE SCALE GENOMIC DNA]</scope>
</reference>
<evidence type="ECO:0000256" key="1">
    <source>
        <dbReference type="ARBA" id="ARBA00008984"/>
    </source>
</evidence>
<comment type="similarity">
    <text evidence="1">Belongs to the sulfur carrier protein TusA family.</text>
</comment>
<dbReference type="Proteomes" id="UP000179076">
    <property type="component" value="Unassembled WGS sequence"/>
</dbReference>
<dbReference type="CDD" id="cd00291">
    <property type="entry name" value="SirA_YedF_YeeD"/>
    <property type="match status" value="1"/>
</dbReference>
<dbReference type="EMBL" id="MFSP01000149">
    <property type="protein sequence ID" value="OGI63661.1"/>
    <property type="molecule type" value="Genomic_DNA"/>
</dbReference>
<proteinExistence type="inferred from homology"/>
<gene>
    <name evidence="3" type="ORF">A2W18_15435</name>
</gene>
<name>A0A1F6V1L6_9PROT</name>
<evidence type="ECO:0000313" key="4">
    <source>
        <dbReference type="Proteomes" id="UP000179076"/>
    </source>
</evidence>
<evidence type="ECO:0000259" key="2">
    <source>
        <dbReference type="Pfam" id="PF01206"/>
    </source>
</evidence>
<feature type="domain" description="UPF0033" evidence="2">
    <location>
        <begin position="5"/>
        <end position="72"/>
    </location>
</feature>
<protein>
    <recommendedName>
        <fullName evidence="2">UPF0033 domain-containing protein</fullName>
    </recommendedName>
</protein>
<sequence length="74" mass="8116">MTHEVLDARNLLCPMPVIRTQQAVARLAPGDTLEVCATDPGALHDIPTWCRIHGHEILSSTRTDAEVCITVKVK</sequence>
<comment type="caution">
    <text evidence="3">The sequence shown here is derived from an EMBL/GenBank/DDBJ whole genome shotgun (WGS) entry which is preliminary data.</text>
</comment>
<dbReference type="PANTHER" id="PTHR33279">
    <property type="entry name" value="SULFUR CARRIER PROTEIN YEDF-RELATED"/>
    <property type="match status" value="1"/>
</dbReference>
<accession>A0A1F6V1L6</accession>